<keyword evidence="2" id="KW-1185">Reference proteome</keyword>
<dbReference type="EMBL" id="JADCNN020000006">
    <property type="protein sequence ID" value="MBM6995744.1"/>
    <property type="molecule type" value="Genomic_DNA"/>
</dbReference>
<evidence type="ECO:0000313" key="2">
    <source>
        <dbReference type="Proteomes" id="UP001516620"/>
    </source>
</evidence>
<gene>
    <name evidence="1" type="ORF">IM700_008695</name>
</gene>
<dbReference type="RefSeq" id="WP_193417228.1">
    <property type="nucleotide sequence ID" value="NZ_JADCNN020000006.1"/>
</dbReference>
<comment type="caution">
    <text evidence="1">The sequence shown here is derived from an EMBL/GenBank/DDBJ whole genome shotgun (WGS) entry which is preliminary data.</text>
</comment>
<reference evidence="1 2" key="1">
    <citation type="submission" date="2021-01" db="EMBL/GenBank/DDBJ databases">
        <title>Paenibacillus sp.nov. isolated from the rhizosphere soil of tomato plant.</title>
        <authorList>
            <person name="Thin K.K."/>
            <person name="Zhang X."/>
            <person name="He S."/>
        </authorList>
    </citation>
    <scope>NUCLEOTIDE SEQUENCE [LARGE SCALE GENOMIC DNA]</scope>
    <source>
        <strain evidence="1 2">DXFW5</strain>
    </source>
</reference>
<dbReference type="Proteomes" id="UP001516620">
    <property type="component" value="Unassembled WGS sequence"/>
</dbReference>
<sequence>MTRENYQNNFIEETFVVDWMAVAGWIAAGIVSKLAGDTIGVELEKLLGIESSTDQLIRSSVDEICQRIDQIVNQQFIEEWSADLEAVRKDILMYLPKQDTDMIKQLEGKVHILAERFIMEGTKTLGPFMISASMDLVCLRYLSSTNGAFVQDLTSRAKEYADWAEAKSTEIIELAKTFVSSSCSSGRGLPVGDMDPQNYAYYTSQWGKKKHRWSGSENLSVYKGRCEENRLNHYNNTVVPALERHNQIIDCVKLWRSIPANTSIVFRDVENLLQYRCKNHSLESGVIVQGNDRDGQYSNPSIHYDLMNLPENTTIHFYSKTRADKEINRIGEIVIWELGSENVPVSSGQFKVSIDWNVNKVVAIKKESNSNIRCEIYWHDNEEVNTIVDVQETRIEII</sequence>
<proteinExistence type="predicted"/>
<evidence type="ECO:0008006" key="3">
    <source>
        <dbReference type="Google" id="ProtNLM"/>
    </source>
</evidence>
<evidence type="ECO:0000313" key="1">
    <source>
        <dbReference type="EMBL" id="MBM6995744.1"/>
    </source>
</evidence>
<accession>A0ABS2H725</accession>
<organism evidence="1 2">
    <name type="scientific">Paenibacillus rhizolycopersici</name>
    <dbReference type="NCBI Taxonomy" id="2780073"/>
    <lineage>
        <taxon>Bacteria</taxon>
        <taxon>Bacillati</taxon>
        <taxon>Bacillota</taxon>
        <taxon>Bacilli</taxon>
        <taxon>Bacillales</taxon>
        <taxon>Paenibacillaceae</taxon>
        <taxon>Paenibacillus</taxon>
    </lineage>
</organism>
<name>A0ABS2H725_9BACL</name>
<protein>
    <recommendedName>
        <fullName evidence="3">Pesticidal crystal protein N-terminal domain-containing protein</fullName>
    </recommendedName>
</protein>